<name>A0A4P7IG15_9ACTN</name>
<dbReference type="EC" id="1.3.3.15" evidence="6 12"/>
<evidence type="ECO:0000256" key="5">
    <source>
        <dbReference type="ARBA" id="ARBA00008310"/>
    </source>
</evidence>
<dbReference type="GO" id="GO:0005737">
    <property type="term" value="C:cytoplasm"/>
    <property type="evidence" value="ECO:0007669"/>
    <property type="project" value="UniProtKB-SubCell"/>
</dbReference>
<accession>A0A4P7IG15</accession>
<evidence type="ECO:0000256" key="3">
    <source>
        <dbReference type="ARBA" id="ARBA00002185"/>
    </source>
</evidence>
<dbReference type="Pfam" id="PF01593">
    <property type="entry name" value="Amino_oxidase"/>
    <property type="match status" value="1"/>
</dbReference>
<evidence type="ECO:0000256" key="2">
    <source>
        <dbReference type="ARBA" id="ARBA00001974"/>
    </source>
</evidence>
<dbReference type="Proteomes" id="UP000294853">
    <property type="component" value="Chromosome"/>
</dbReference>
<evidence type="ECO:0000256" key="8">
    <source>
        <dbReference type="ARBA" id="ARBA00022630"/>
    </source>
</evidence>
<evidence type="ECO:0000256" key="10">
    <source>
        <dbReference type="ARBA" id="ARBA00023002"/>
    </source>
</evidence>
<comment type="function">
    <text evidence="3 12">Involved in coproporphyrin-dependent heme b biosynthesis. Catalyzes the oxidation of coproporphyrinogen III to coproporphyrin III.</text>
</comment>
<keyword evidence="11 12" id="KW-0350">Heme biosynthesis</keyword>
<dbReference type="InterPro" id="IPR036188">
    <property type="entry name" value="FAD/NAD-bd_sf"/>
</dbReference>
<keyword evidence="10 12" id="KW-0560">Oxidoreductase</keyword>
<keyword evidence="12" id="KW-0963">Cytoplasm</keyword>
<feature type="region of interest" description="Disordered" evidence="13">
    <location>
        <begin position="1"/>
        <end position="28"/>
    </location>
</feature>
<evidence type="ECO:0000259" key="14">
    <source>
        <dbReference type="Pfam" id="PF01593"/>
    </source>
</evidence>
<dbReference type="UniPathway" id="UPA00252"/>
<comment type="similarity">
    <text evidence="5 12">Belongs to the protoporphyrinogen/coproporphyrinogen oxidase family. Coproporphyrinogen III oxidase subfamily.</text>
</comment>
<dbReference type="SUPFAM" id="SSF51905">
    <property type="entry name" value="FAD/NAD(P)-binding domain"/>
    <property type="match status" value="1"/>
</dbReference>
<keyword evidence="16" id="KW-1185">Reference proteome</keyword>
<dbReference type="OrthoDB" id="4496419at2"/>
<dbReference type="GO" id="GO:0004729">
    <property type="term" value="F:oxygen-dependent protoporphyrinogen oxidase activity"/>
    <property type="evidence" value="ECO:0007669"/>
    <property type="project" value="UniProtKB-UniRule"/>
</dbReference>
<dbReference type="Gene3D" id="3.90.660.20">
    <property type="entry name" value="Protoporphyrinogen oxidase, mitochondrial, domain 2"/>
    <property type="match status" value="1"/>
</dbReference>
<evidence type="ECO:0000313" key="16">
    <source>
        <dbReference type="Proteomes" id="UP000294853"/>
    </source>
</evidence>
<dbReference type="InterPro" id="IPR050464">
    <property type="entry name" value="Zeta_carotene_desat/Oxidored"/>
</dbReference>
<sequence>MRRVRVPPGLRRPARTCLRDDRGPPGVRPRLRVRPRRVAVVIVDTPHVAVVGAGIAGLSAAHRLHTLHPDWSVTIVEASDRIGGKLFTARHDGFVMEAGPDSMLGTHPAGAALLAALDLPLSPAAGSGRGTFVASRGRMHRLPDAMTGLLPRKPWSLAVSPLLSPWTKLRMAMEYAVPARAGDQDESVASFVTRRLGRGAYQRLADPMVGGIFAADPARLSLLSSLPHLRSAEQQHGGLIRALLADRRDRPSGARTTPAGPPLVAPAAGMDAIVTGLADRLDGVSLRLSSRLVGLDRDGQSWRLRLVTPDGGSTLAADAVVVAVPAGVASTALATVAPEAAAELARTEYTSTVTVSLGYRDDQVPARHRDRNFLTPSGEGMATRACTWSSTKFPGRAPAGHVLLRVSLGGPGRPATQGLTDDELVDIARRELLDTLGLDAAPVVTSVSRWEQLMPQYAVGHRERMDRVHRALTTHPGIALAGSAFHGVSVPDCIASGERAADAVATFLQPQGETA</sequence>
<dbReference type="GO" id="GO:0006783">
    <property type="term" value="P:heme biosynthetic process"/>
    <property type="evidence" value="ECO:0007669"/>
    <property type="project" value="UniProtKB-UniRule"/>
</dbReference>
<evidence type="ECO:0000313" key="15">
    <source>
        <dbReference type="EMBL" id="QBX54651.1"/>
    </source>
</evidence>
<evidence type="ECO:0000256" key="12">
    <source>
        <dbReference type="RuleBase" id="RU364052"/>
    </source>
</evidence>
<evidence type="ECO:0000256" key="13">
    <source>
        <dbReference type="SAM" id="MobiDB-lite"/>
    </source>
</evidence>
<dbReference type="SUPFAM" id="SSF54373">
    <property type="entry name" value="FAD-linked reductases, C-terminal domain"/>
    <property type="match status" value="1"/>
</dbReference>
<keyword evidence="8 12" id="KW-0285">Flavoprotein</keyword>
<reference evidence="15 16" key="1">
    <citation type="submission" date="2019-03" db="EMBL/GenBank/DDBJ databases">
        <title>Three New Species of Nocardioides, Nocardioides euryhalodurans sp. nov., Nocardioides seonyuensis sp. nov. and Nocardioides eburneoflavus sp. nov. Iolated from Soil.</title>
        <authorList>
            <person name="Roh S.G."/>
            <person name="Lee C."/>
            <person name="Kim M.-K."/>
            <person name="Kim S.B."/>
        </authorList>
    </citation>
    <scope>NUCLEOTIDE SEQUENCE [LARGE SCALE GENOMIC DNA]</scope>
    <source>
        <strain evidence="15 16">MMS17-SY207-3</strain>
    </source>
</reference>
<dbReference type="NCBIfam" id="TIGR00562">
    <property type="entry name" value="proto_IX_ox"/>
    <property type="match status" value="1"/>
</dbReference>
<dbReference type="Gene3D" id="1.10.3110.10">
    <property type="entry name" value="protoporphyrinogen ix oxidase, domain 3"/>
    <property type="match status" value="1"/>
</dbReference>
<proteinExistence type="inferred from homology"/>
<dbReference type="InterPro" id="IPR004572">
    <property type="entry name" value="Protoporphyrinogen_oxidase"/>
</dbReference>
<keyword evidence="9 12" id="KW-0274">FAD</keyword>
<gene>
    <name evidence="15" type="primary">hemG</name>
    <name evidence="15" type="ORF">EXE58_03665</name>
</gene>
<evidence type="ECO:0000256" key="7">
    <source>
        <dbReference type="ARBA" id="ARBA00019046"/>
    </source>
</evidence>
<evidence type="ECO:0000256" key="4">
    <source>
        <dbReference type="ARBA" id="ARBA00004744"/>
    </source>
</evidence>
<comment type="pathway">
    <text evidence="4 12">Porphyrin-containing compound metabolism; protoheme biosynthesis.</text>
</comment>
<feature type="compositionally biased region" description="Low complexity" evidence="13">
    <location>
        <begin position="1"/>
        <end position="11"/>
    </location>
</feature>
<comment type="catalytic activity">
    <reaction evidence="1">
        <text>coproporphyrinogen III + 3 O2 = coproporphyrin III + 3 H2O2</text>
        <dbReference type="Rhea" id="RHEA:43436"/>
        <dbReference type="ChEBI" id="CHEBI:15379"/>
        <dbReference type="ChEBI" id="CHEBI:16240"/>
        <dbReference type="ChEBI" id="CHEBI:57309"/>
        <dbReference type="ChEBI" id="CHEBI:131725"/>
        <dbReference type="EC" id="1.3.3.15"/>
    </reaction>
    <physiologicalReaction direction="left-to-right" evidence="1">
        <dbReference type="Rhea" id="RHEA:43437"/>
    </physiologicalReaction>
</comment>
<dbReference type="PANTHER" id="PTHR42923">
    <property type="entry name" value="PROTOPORPHYRINOGEN OXIDASE"/>
    <property type="match status" value="1"/>
</dbReference>
<dbReference type="PANTHER" id="PTHR42923:SF3">
    <property type="entry name" value="PROTOPORPHYRINOGEN OXIDASE"/>
    <property type="match status" value="1"/>
</dbReference>
<evidence type="ECO:0000256" key="9">
    <source>
        <dbReference type="ARBA" id="ARBA00022827"/>
    </source>
</evidence>
<dbReference type="EMBL" id="CP038436">
    <property type="protein sequence ID" value="QBX54651.1"/>
    <property type="molecule type" value="Genomic_DNA"/>
</dbReference>
<comment type="subcellular location">
    <subcellularLocation>
        <location evidence="12">Cytoplasm</location>
    </subcellularLocation>
</comment>
<dbReference type="InterPro" id="IPR002937">
    <property type="entry name" value="Amino_oxidase"/>
</dbReference>
<protein>
    <recommendedName>
        <fullName evidence="7 12">Coproporphyrinogen III oxidase</fullName>
        <ecNumber evidence="6 12">1.3.3.15</ecNumber>
    </recommendedName>
</protein>
<comment type="cofactor">
    <cofactor evidence="2 12">
        <name>FAD</name>
        <dbReference type="ChEBI" id="CHEBI:57692"/>
    </cofactor>
</comment>
<dbReference type="KEGG" id="nsn:EXE58_03665"/>
<feature type="domain" description="Amine oxidase" evidence="14">
    <location>
        <begin position="55"/>
        <end position="504"/>
    </location>
</feature>
<evidence type="ECO:0000256" key="1">
    <source>
        <dbReference type="ARBA" id="ARBA00001755"/>
    </source>
</evidence>
<evidence type="ECO:0000256" key="6">
    <source>
        <dbReference type="ARBA" id="ARBA00012402"/>
    </source>
</evidence>
<dbReference type="Gene3D" id="3.50.50.60">
    <property type="entry name" value="FAD/NAD(P)-binding domain"/>
    <property type="match status" value="1"/>
</dbReference>
<organism evidence="15 16">
    <name type="scientific">Nocardioides seonyuensis</name>
    <dbReference type="NCBI Taxonomy" id="2518371"/>
    <lineage>
        <taxon>Bacteria</taxon>
        <taxon>Bacillati</taxon>
        <taxon>Actinomycetota</taxon>
        <taxon>Actinomycetes</taxon>
        <taxon>Propionibacteriales</taxon>
        <taxon>Nocardioidaceae</taxon>
        <taxon>Nocardioides</taxon>
    </lineage>
</organism>
<dbReference type="AlphaFoldDB" id="A0A4P7IG15"/>
<evidence type="ECO:0000256" key="11">
    <source>
        <dbReference type="ARBA" id="ARBA00023133"/>
    </source>
</evidence>